<dbReference type="InterPro" id="IPR011333">
    <property type="entry name" value="SKP1/BTB/POZ_sf"/>
</dbReference>
<dbReference type="GO" id="GO:0006511">
    <property type="term" value="P:ubiquitin-dependent protein catabolic process"/>
    <property type="evidence" value="ECO:0007669"/>
    <property type="project" value="InterPro"/>
</dbReference>
<dbReference type="Pfam" id="PF08565">
    <property type="entry name" value="CDC37_M"/>
    <property type="match status" value="1"/>
</dbReference>
<evidence type="ECO:0000256" key="3">
    <source>
        <dbReference type="ARBA" id="ARBA00009993"/>
    </source>
</evidence>
<evidence type="ECO:0000256" key="1">
    <source>
        <dbReference type="ARBA" id="ARBA00004496"/>
    </source>
</evidence>
<dbReference type="InterPro" id="IPR013855">
    <property type="entry name" value="Cdc37_N_dom"/>
</dbReference>
<feature type="domain" description="Cdc37 Hsp90 binding" evidence="10">
    <location>
        <begin position="894"/>
        <end position="1050"/>
    </location>
</feature>
<dbReference type="PANTHER" id="PTHR12800:SF4">
    <property type="entry name" value="HSP90 CO-CHAPERONE CDC37"/>
    <property type="match status" value="1"/>
</dbReference>
<dbReference type="SUPFAM" id="SSF81382">
    <property type="entry name" value="Skp1 dimerisation domain-like"/>
    <property type="match status" value="1"/>
</dbReference>
<dbReference type="InterPro" id="IPR036296">
    <property type="entry name" value="SKP1-like_dim_sf"/>
</dbReference>
<dbReference type="Pfam" id="PF01466">
    <property type="entry name" value="Skp1"/>
    <property type="match status" value="1"/>
</dbReference>
<protein>
    <recommendedName>
        <fullName evidence="6">Hsp90 chaperone protein kinase-targeting subunit</fullName>
    </recommendedName>
</protein>
<dbReference type="GO" id="GO:0051087">
    <property type="term" value="F:protein-folding chaperone binding"/>
    <property type="evidence" value="ECO:0007669"/>
    <property type="project" value="TreeGrafter"/>
</dbReference>
<keyword evidence="4" id="KW-0963">Cytoplasm</keyword>
<feature type="compositionally biased region" description="Basic residues" evidence="8">
    <location>
        <begin position="786"/>
        <end position="799"/>
    </location>
</feature>
<comment type="subcellular location">
    <subcellularLocation>
        <location evidence="1">Cytoplasm</location>
    </subcellularLocation>
</comment>
<dbReference type="InterPro" id="IPR013873">
    <property type="entry name" value="Cdc37_C"/>
</dbReference>
<comment type="similarity">
    <text evidence="3">Belongs to the SKP1 family.</text>
</comment>
<dbReference type="EMBL" id="CAUJNA010000388">
    <property type="protein sequence ID" value="CAJ1376365.1"/>
    <property type="molecule type" value="Genomic_DNA"/>
</dbReference>
<keyword evidence="5" id="KW-0143">Chaperone</keyword>
<name>A0AA36MQD3_9DINO</name>
<dbReference type="Gene3D" id="1.20.58.610">
    <property type="entry name" value="Cdc37, Hsp90 binding domain"/>
    <property type="match status" value="1"/>
</dbReference>
<dbReference type="GO" id="GO:0006457">
    <property type="term" value="P:protein folding"/>
    <property type="evidence" value="ECO:0007669"/>
    <property type="project" value="TreeGrafter"/>
</dbReference>
<dbReference type="InterPro" id="IPR038189">
    <property type="entry name" value="Cdc37_Hsp90-bd_sf"/>
</dbReference>
<dbReference type="PANTHER" id="PTHR12800">
    <property type="entry name" value="CDC37-RELATED"/>
    <property type="match status" value="1"/>
</dbReference>
<dbReference type="Gene3D" id="6.10.140.250">
    <property type="match status" value="1"/>
</dbReference>
<dbReference type="Pfam" id="PF13475">
    <property type="entry name" value="DUF4116"/>
    <property type="match status" value="2"/>
</dbReference>
<dbReference type="InterPro" id="IPR025197">
    <property type="entry name" value="DUF4116"/>
</dbReference>
<accession>A0AA36MQD3</accession>
<keyword evidence="12" id="KW-1185">Reference proteome</keyword>
<dbReference type="InterPro" id="IPR001232">
    <property type="entry name" value="SKP1-like"/>
</dbReference>
<dbReference type="InterPro" id="IPR004918">
    <property type="entry name" value="Cdc37"/>
</dbReference>
<dbReference type="InterPro" id="IPR016072">
    <property type="entry name" value="Skp1_comp_dimer"/>
</dbReference>
<reference evidence="11" key="1">
    <citation type="submission" date="2023-08" db="EMBL/GenBank/DDBJ databases">
        <authorList>
            <person name="Chen Y."/>
            <person name="Shah S."/>
            <person name="Dougan E. K."/>
            <person name="Thang M."/>
            <person name="Chan C."/>
        </authorList>
    </citation>
    <scope>NUCLEOTIDE SEQUENCE</scope>
</reference>
<dbReference type="Pfam" id="PF08564">
    <property type="entry name" value="CDC37_C"/>
    <property type="match status" value="1"/>
</dbReference>
<evidence type="ECO:0000256" key="2">
    <source>
        <dbReference type="ARBA" id="ARBA00006222"/>
    </source>
</evidence>
<evidence type="ECO:0000256" key="6">
    <source>
        <dbReference type="ARBA" id="ARBA00031396"/>
    </source>
</evidence>
<evidence type="ECO:0000313" key="11">
    <source>
        <dbReference type="EMBL" id="CAJ1376365.1"/>
    </source>
</evidence>
<dbReference type="SMART" id="SM01069">
    <property type="entry name" value="CDC37_C"/>
    <property type="match status" value="1"/>
</dbReference>
<comment type="similarity">
    <text evidence="2">Belongs to the CDC37 family.</text>
</comment>
<dbReference type="InterPro" id="IPR013968">
    <property type="entry name" value="PKS_KR"/>
</dbReference>
<dbReference type="AlphaFoldDB" id="A0AA36MQD3"/>
<dbReference type="SUPFAM" id="SSF101391">
    <property type="entry name" value="Hsp90 co-chaperone CDC37"/>
    <property type="match status" value="1"/>
</dbReference>
<gene>
    <name evidence="11" type="ORF">EVOR1521_LOCUS5451</name>
</gene>
<evidence type="ECO:0000259" key="9">
    <source>
        <dbReference type="SMART" id="SM01069"/>
    </source>
</evidence>
<dbReference type="InterPro" id="IPR013874">
    <property type="entry name" value="Cdc37_Hsp90-bd"/>
</dbReference>
<evidence type="ECO:0000256" key="5">
    <source>
        <dbReference type="ARBA" id="ARBA00023186"/>
    </source>
</evidence>
<dbReference type="GO" id="GO:0005737">
    <property type="term" value="C:cytoplasm"/>
    <property type="evidence" value="ECO:0007669"/>
    <property type="project" value="UniProtKB-SubCell"/>
</dbReference>
<dbReference type="Gene3D" id="3.30.710.10">
    <property type="entry name" value="Potassium Channel Kv1.1, Chain A"/>
    <property type="match status" value="1"/>
</dbReference>
<comment type="caution">
    <text evidence="11">The sequence shown here is derived from an EMBL/GenBank/DDBJ whole genome shotgun (WGS) entry which is preliminary data.</text>
</comment>
<dbReference type="Proteomes" id="UP001178507">
    <property type="component" value="Unassembled WGS sequence"/>
</dbReference>
<dbReference type="SMART" id="SM01070">
    <property type="entry name" value="CDC37_M"/>
    <property type="match status" value="1"/>
</dbReference>
<organism evidence="11 12">
    <name type="scientific">Effrenium voratum</name>
    <dbReference type="NCBI Taxonomy" id="2562239"/>
    <lineage>
        <taxon>Eukaryota</taxon>
        <taxon>Sar</taxon>
        <taxon>Alveolata</taxon>
        <taxon>Dinophyceae</taxon>
        <taxon>Suessiales</taxon>
        <taxon>Symbiodiniaceae</taxon>
        <taxon>Effrenium</taxon>
    </lineage>
</organism>
<sequence>MAGATYEVFGQMKMGPGQACPRELVGKKAKLKCAEGDLFELPAEAVALSLRARSQLLEKGCDEVLEYPIKKTVMAKLAEYLKHHKEHSPSEIRTPLVSENLVDSGASRWDASYANVDKEMLFDLTVAATYLDIPGLWFLLSAKAAVLTNNKSADKLRKEFAMANDFPAAEEAELRREYCSAVGTPEAELTQLAASSVIRSSVKAAEQKLLPSESTELTLKSWRHAMWRAAVLDDWRLLANAPEQIRGDRDLVKSAILTSQGAALKHAAPELRADQSLVLEATRYFGTAFADASPELRSDKSFLLQAVGVHGGALSGAPDSLRSDKNFLLEAAKAGKGAAMQGASLALREDRSFVLEMAVHDAEAYHYAAEDLLNDKDFAVAVAKRNGKALKFMLPIFRADPEVVRAAVSRDPQAAQFAHASRRAELGMIQESIHGEVQLKEELESQLKAAQEEASSVTTLAIASGGPRHLQAPSITGKAQYTCMKLTKTVHFTAMSTMTANMGQANYIAANAYMDKMAQFQRPEVDSVGLMWGAVGGIGMRWKAFASEDILNATPEALLTIGDSGKVLHIACCTMFPPEWFSASHFDEMTRAYYLQPTAGKIQLDLGDSSAQHAEAAVADREEADRKALQDLASVDRRPVPNNFAPLGGWPSLVAPAKTPGTLQKGDKVRLTGLRAKNGVTGMLVQQFADGKWKVKLDDGSGNALLRPGWNRGSELRRVEQETGTFMFMALDSRGEERLLIFGANAGNKTDNGGRMHAERLVNELVQEKLRNDGRRGGGGRDSRSRSRSRRSSRRRSRSRRDSRSRTAGGAARLRSSGFDYAKWDRLEVSDDETTFHPNLDKGLNIRVNRHTRDRKDEEIDEEIKRLTEQGGSENLEKAAKLEARRPLHVDNVCQVAEERTIIQSFASASRLKKGEDFDTDEYIKFKEENQSVLDRYADADWDTSQGMLVKEGHILLEEYANSYFMLEALNAEMRGERSQMQKLVRQGQILSQIHQLATPMKRPARDLVPRFFERFEHEESVAVFEEGVRHFQENLIKRAVEKKKEEEAPAAKPTPPEGYEAKPLVEAMYSMDKEARRGAGGLDPVEVLASLPEKLQRCFQEGDIELLKQVAEEMPEEEFEGHFQRCIDSGLWRPG</sequence>
<feature type="coiled-coil region" evidence="7">
    <location>
        <begin position="433"/>
        <end position="460"/>
    </location>
</feature>
<keyword evidence="7" id="KW-0175">Coiled coil</keyword>
<evidence type="ECO:0000256" key="4">
    <source>
        <dbReference type="ARBA" id="ARBA00022490"/>
    </source>
</evidence>
<evidence type="ECO:0000256" key="8">
    <source>
        <dbReference type="SAM" id="MobiDB-lite"/>
    </source>
</evidence>
<feature type="compositionally biased region" description="Basic and acidic residues" evidence="8">
    <location>
        <begin position="768"/>
        <end position="785"/>
    </location>
</feature>
<dbReference type="GO" id="GO:0019901">
    <property type="term" value="F:protein kinase binding"/>
    <property type="evidence" value="ECO:0007669"/>
    <property type="project" value="InterPro"/>
</dbReference>
<dbReference type="Pfam" id="PF03234">
    <property type="entry name" value="CDC37_N"/>
    <property type="match status" value="1"/>
</dbReference>
<dbReference type="GO" id="GO:0031072">
    <property type="term" value="F:heat shock protein binding"/>
    <property type="evidence" value="ECO:0007669"/>
    <property type="project" value="TreeGrafter"/>
</dbReference>
<dbReference type="SMART" id="SM00512">
    <property type="entry name" value="Skp1"/>
    <property type="match status" value="1"/>
</dbReference>
<dbReference type="GO" id="GO:0050821">
    <property type="term" value="P:protein stabilization"/>
    <property type="evidence" value="ECO:0007669"/>
    <property type="project" value="TreeGrafter"/>
</dbReference>
<dbReference type="Pfam" id="PF08659">
    <property type="entry name" value="KR"/>
    <property type="match status" value="1"/>
</dbReference>
<evidence type="ECO:0000313" key="12">
    <source>
        <dbReference type="Proteomes" id="UP001178507"/>
    </source>
</evidence>
<feature type="region of interest" description="Disordered" evidence="8">
    <location>
        <begin position="768"/>
        <end position="812"/>
    </location>
</feature>
<evidence type="ECO:0000256" key="7">
    <source>
        <dbReference type="SAM" id="Coils"/>
    </source>
</evidence>
<evidence type="ECO:0000259" key="10">
    <source>
        <dbReference type="SMART" id="SM01070"/>
    </source>
</evidence>
<dbReference type="GO" id="GO:0051082">
    <property type="term" value="F:unfolded protein binding"/>
    <property type="evidence" value="ECO:0007669"/>
    <property type="project" value="TreeGrafter"/>
</dbReference>
<proteinExistence type="inferred from homology"/>
<dbReference type="Gene3D" id="3.40.50.720">
    <property type="entry name" value="NAD(P)-binding Rossmann-like Domain"/>
    <property type="match status" value="1"/>
</dbReference>
<feature type="domain" description="Cdc37 C-terminal" evidence="9">
    <location>
        <begin position="1077"/>
        <end position="1134"/>
    </location>
</feature>